<dbReference type="GO" id="GO:0015175">
    <property type="term" value="F:neutral L-amino acid transmembrane transporter activity"/>
    <property type="evidence" value="ECO:0007669"/>
    <property type="project" value="TreeGrafter"/>
</dbReference>
<accession>A0AAD5MQN0</accession>
<dbReference type="EMBL" id="JAHQIW010001825">
    <property type="protein sequence ID" value="KAJ1353721.1"/>
    <property type="molecule type" value="Genomic_DNA"/>
</dbReference>
<dbReference type="InterPro" id="IPR050746">
    <property type="entry name" value="DAACS"/>
</dbReference>
<keyword evidence="10" id="KW-1185">Reference proteome</keyword>
<keyword evidence="3 7" id="KW-0813">Transport</keyword>
<dbReference type="AlphaFoldDB" id="A0AAD5MQN0"/>
<dbReference type="GO" id="GO:0015501">
    <property type="term" value="F:glutamate:sodium symporter activity"/>
    <property type="evidence" value="ECO:0007669"/>
    <property type="project" value="TreeGrafter"/>
</dbReference>
<reference evidence="9" key="1">
    <citation type="submission" date="2021-06" db="EMBL/GenBank/DDBJ databases">
        <title>Parelaphostrongylus tenuis whole genome reference sequence.</title>
        <authorList>
            <person name="Garwood T.J."/>
            <person name="Larsen P.A."/>
            <person name="Fountain-Jones N.M."/>
            <person name="Garbe J.R."/>
            <person name="Macchietto M.G."/>
            <person name="Kania S.A."/>
            <person name="Gerhold R.W."/>
            <person name="Richards J.E."/>
            <person name="Wolf T.M."/>
        </authorList>
    </citation>
    <scope>NUCLEOTIDE SEQUENCE</scope>
    <source>
        <strain evidence="9">MNPRO001-30</strain>
        <tissue evidence="9">Meninges</tissue>
    </source>
</reference>
<keyword evidence="4 7" id="KW-0812">Transmembrane</keyword>
<dbReference type="SUPFAM" id="SSF118215">
    <property type="entry name" value="Proton glutamate symport protein"/>
    <property type="match status" value="1"/>
</dbReference>
<feature type="transmembrane region" description="Helical" evidence="7">
    <location>
        <begin position="168"/>
        <end position="188"/>
    </location>
</feature>
<dbReference type="Gene3D" id="1.10.3860.10">
    <property type="entry name" value="Sodium:dicarboxylate symporter"/>
    <property type="match status" value="1"/>
</dbReference>
<dbReference type="InterPro" id="IPR001991">
    <property type="entry name" value="Na-dicarboxylate_symporter"/>
</dbReference>
<dbReference type="PRINTS" id="PR00173">
    <property type="entry name" value="EDTRNSPORT"/>
</dbReference>
<evidence type="ECO:0000313" key="10">
    <source>
        <dbReference type="Proteomes" id="UP001196413"/>
    </source>
</evidence>
<feature type="transmembrane region" description="Helical" evidence="7">
    <location>
        <begin position="134"/>
        <end position="161"/>
    </location>
</feature>
<evidence type="ECO:0000256" key="1">
    <source>
        <dbReference type="ARBA" id="ARBA00004141"/>
    </source>
</evidence>
<name>A0AAD5MQN0_PARTN</name>
<dbReference type="InterPro" id="IPR036458">
    <property type="entry name" value="Na:dicarbo_symporter_sf"/>
</dbReference>
<dbReference type="Proteomes" id="UP001196413">
    <property type="component" value="Unassembled WGS sequence"/>
</dbReference>
<keyword evidence="8" id="KW-0732">Signal</keyword>
<feature type="transmembrane region" description="Helical" evidence="7">
    <location>
        <begin position="96"/>
        <end position="114"/>
    </location>
</feature>
<dbReference type="PANTHER" id="PTHR11958:SF110">
    <property type="entry name" value="EXCITATORY AMINO ACID TRANSPORTER"/>
    <property type="match status" value="1"/>
</dbReference>
<keyword evidence="5 7" id="KW-1133">Transmembrane helix</keyword>
<evidence type="ECO:0000256" key="4">
    <source>
        <dbReference type="ARBA" id="ARBA00022692"/>
    </source>
</evidence>
<dbReference type="GO" id="GO:0005886">
    <property type="term" value="C:plasma membrane"/>
    <property type="evidence" value="ECO:0007669"/>
    <property type="project" value="TreeGrafter"/>
</dbReference>
<feature type="transmembrane region" description="Helical" evidence="7">
    <location>
        <begin position="59"/>
        <end position="84"/>
    </location>
</feature>
<dbReference type="Pfam" id="PF00375">
    <property type="entry name" value="SDF"/>
    <property type="match status" value="1"/>
</dbReference>
<comment type="similarity">
    <text evidence="2 7">Belongs to the dicarboxylate/amino acid:cation symporter (DAACS) (TC 2.A.23) family.</text>
</comment>
<evidence type="ECO:0000256" key="6">
    <source>
        <dbReference type="ARBA" id="ARBA00023136"/>
    </source>
</evidence>
<protein>
    <recommendedName>
        <fullName evidence="7">Amino acid transporter</fullName>
    </recommendedName>
</protein>
<comment type="caution">
    <text evidence="9">The sequence shown here is derived from an EMBL/GenBank/DDBJ whole genome shotgun (WGS) entry which is preliminary data.</text>
</comment>
<comment type="caution">
    <text evidence="7">Lacks conserved residue(s) required for the propagation of feature annotation.</text>
</comment>
<evidence type="ECO:0000256" key="2">
    <source>
        <dbReference type="ARBA" id="ARBA00006148"/>
    </source>
</evidence>
<gene>
    <name evidence="9" type="primary">GLT1_6</name>
    <name evidence="9" type="ORF">KIN20_010417</name>
</gene>
<keyword evidence="7" id="KW-0769">Symport</keyword>
<dbReference type="PANTHER" id="PTHR11958">
    <property type="entry name" value="SODIUM/DICARBOXYLATE SYMPORTER-RELATED"/>
    <property type="match status" value="1"/>
</dbReference>
<dbReference type="GO" id="GO:0005313">
    <property type="term" value="F:L-glutamate transmembrane transporter activity"/>
    <property type="evidence" value="ECO:0007669"/>
    <property type="project" value="TreeGrafter"/>
</dbReference>
<evidence type="ECO:0000256" key="7">
    <source>
        <dbReference type="RuleBase" id="RU361216"/>
    </source>
</evidence>
<feature type="signal peptide" evidence="8">
    <location>
        <begin position="1"/>
        <end position="23"/>
    </location>
</feature>
<evidence type="ECO:0000256" key="5">
    <source>
        <dbReference type="ARBA" id="ARBA00022989"/>
    </source>
</evidence>
<comment type="subcellular location">
    <subcellularLocation>
        <location evidence="1 7">Membrane</location>
        <topology evidence="1 7">Multi-pass membrane protein</topology>
    </subcellularLocation>
</comment>
<proteinExistence type="inferred from homology"/>
<sequence length="260" mass="28349">MLRLPNMLFWKSMRLLWITLIEGALPDLRECTYSPLGILCLVMARILETDYLPGTAWTLGLYILTVLIGLGVHLFISMPLIFLITTHKNPHDFMPGLLQAWMTAIGTSSSFATLPITFNCVEENLNVDRRVSRFVISIGSAVNMDGTALCMAAAATFIAQLNGVGMSFLRVIGVSFTVTLAAMCSAAVPSAGLILVLTSMGLPIKDASLLLLADRILDRIRESINVVGNAFGAVIINHHVEKDLRAYDVLHADDFNLNGK</sequence>
<evidence type="ECO:0000256" key="3">
    <source>
        <dbReference type="ARBA" id="ARBA00022448"/>
    </source>
</evidence>
<keyword evidence="6 7" id="KW-0472">Membrane</keyword>
<evidence type="ECO:0000256" key="8">
    <source>
        <dbReference type="SAM" id="SignalP"/>
    </source>
</evidence>
<organism evidence="9 10">
    <name type="scientific">Parelaphostrongylus tenuis</name>
    <name type="common">Meningeal worm</name>
    <dbReference type="NCBI Taxonomy" id="148309"/>
    <lineage>
        <taxon>Eukaryota</taxon>
        <taxon>Metazoa</taxon>
        <taxon>Ecdysozoa</taxon>
        <taxon>Nematoda</taxon>
        <taxon>Chromadorea</taxon>
        <taxon>Rhabditida</taxon>
        <taxon>Rhabditina</taxon>
        <taxon>Rhabditomorpha</taxon>
        <taxon>Strongyloidea</taxon>
        <taxon>Metastrongylidae</taxon>
        <taxon>Parelaphostrongylus</taxon>
    </lineage>
</organism>
<feature type="chain" id="PRO_5042198175" description="Amino acid transporter" evidence="8">
    <location>
        <begin position="24"/>
        <end position="260"/>
    </location>
</feature>
<evidence type="ECO:0000313" key="9">
    <source>
        <dbReference type="EMBL" id="KAJ1353721.1"/>
    </source>
</evidence>